<organism evidence="2 3">
    <name type="scientific">Glonium stellatum</name>
    <dbReference type="NCBI Taxonomy" id="574774"/>
    <lineage>
        <taxon>Eukaryota</taxon>
        <taxon>Fungi</taxon>
        <taxon>Dikarya</taxon>
        <taxon>Ascomycota</taxon>
        <taxon>Pezizomycotina</taxon>
        <taxon>Dothideomycetes</taxon>
        <taxon>Pleosporomycetidae</taxon>
        <taxon>Gloniales</taxon>
        <taxon>Gloniaceae</taxon>
        <taxon>Glonium</taxon>
    </lineage>
</organism>
<gene>
    <name evidence="2" type="ORF">AOQ84DRAFT_362885</name>
</gene>
<reference evidence="2 3" key="1">
    <citation type="journal article" date="2016" name="Nat. Commun.">
        <title>Ectomycorrhizal ecology is imprinted in the genome of the dominant symbiotic fungus Cenococcum geophilum.</title>
        <authorList>
            <consortium name="DOE Joint Genome Institute"/>
            <person name="Peter M."/>
            <person name="Kohler A."/>
            <person name="Ohm R.A."/>
            <person name="Kuo A."/>
            <person name="Krutzmann J."/>
            <person name="Morin E."/>
            <person name="Arend M."/>
            <person name="Barry K.W."/>
            <person name="Binder M."/>
            <person name="Choi C."/>
            <person name="Clum A."/>
            <person name="Copeland A."/>
            <person name="Grisel N."/>
            <person name="Haridas S."/>
            <person name="Kipfer T."/>
            <person name="LaButti K."/>
            <person name="Lindquist E."/>
            <person name="Lipzen A."/>
            <person name="Maire R."/>
            <person name="Meier B."/>
            <person name="Mihaltcheva S."/>
            <person name="Molinier V."/>
            <person name="Murat C."/>
            <person name="Poggeler S."/>
            <person name="Quandt C.A."/>
            <person name="Sperisen C."/>
            <person name="Tritt A."/>
            <person name="Tisserant E."/>
            <person name="Crous P.W."/>
            <person name="Henrissat B."/>
            <person name="Nehls U."/>
            <person name="Egli S."/>
            <person name="Spatafora J.W."/>
            <person name="Grigoriev I.V."/>
            <person name="Martin F.M."/>
        </authorList>
    </citation>
    <scope>NUCLEOTIDE SEQUENCE [LARGE SCALE GENOMIC DNA]</scope>
    <source>
        <strain evidence="2 3">CBS 207.34</strain>
    </source>
</reference>
<evidence type="ECO:0000313" key="3">
    <source>
        <dbReference type="Proteomes" id="UP000250140"/>
    </source>
</evidence>
<protein>
    <submittedName>
        <fullName evidence="2">Uncharacterized protein</fullName>
    </submittedName>
</protein>
<dbReference type="Proteomes" id="UP000250140">
    <property type="component" value="Unassembled WGS sequence"/>
</dbReference>
<evidence type="ECO:0000313" key="2">
    <source>
        <dbReference type="EMBL" id="OCL09880.1"/>
    </source>
</evidence>
<keyword evidence="3" id="KW-1185">Reference proteome</keyword>
<proteinExistence type="predicted"/>
<accession>A0A8E2F3F5</accession>
<name>A0A8E2F3F5_9PEZI</name>
<dbReference type="EMBL" id="KV749345">
    <property type="protein sequence ID" value="OCL09880.1"/>
    <property type="molecule type" value="Genomic_DNA"/>
</dbReference>
<dbReference type="AlphaFoldDB" id="A0A8E2F3F5"/>
<feature type="region of interest" description="Disordered" evidence="1">
    <location>
        <begin position="35"/>
        <end position="65"/>
    </location>
</feature>
<evidence type="ECO:0000256" key="1">
    <source>
        <dbReference type="SAM" id="MobiDB-lite"/>
    </source>
</evidence>
<sequence>MTPAHEQPPAPRRHLRLQDEFPPLKIAITKTAPVYSDSESSVIRPSSVPEDKHIPQQDDSFSTPFPDEPAIGDIFVVDTGLLVVMDDDWKSKFTKALRKRDTLLRVASNPNDRATRKNTTRERKCEYIVVKLLYNYAKESYKAALRAYIQAEENSKDPEDDEWVMISKHRKIGLT</sequence>